<organism evidence="2 3">
    <name type="scientific">Pseudarthrobacter siccitolerans</name>
    <dbReference type="NCBI Taxonomy" id="861266"/>
    <lineage>
        <taxon>Bacteria</taxon>
        <taxon>Bacillati</taxon>
        <taxon>Actinomycetota</taxon>
        <taxon>Actinomycetes</taxon>
        <taxon>Micrococcales</taxon>
        <taxon>Micrococcaceae</taxon>
        <taxon>Pseudarthrobacter</taxon>
    </lineage>
</organism>
<gene>
    <name evidence="2" type="ORF">ARTSIC4J27_2328</name>
</gene>
<dbReference type="AlphaFoldDB" id="A0A024H2F6"/>
<dbReference type="STRING" id="861266.ARTSIC4J27_2328"/>
<dbReference type="GO" id="GO:0009307">
    <property type="term" value="P:DNA restriction-modification system"/>
    <property type="evidence" value="ECO:0007669"/>
    <property type="project" value="InterPro"/>
</dbReference>
<dbReference type="InterPro" id="IPR007560">
    <property type="entry name" value="Restrct_endonuc_IV_Mrr"/>
</dbReference>
<dbReference type="SUPFAM" id="SSF52980">
    <property type="entry name" value="Restriction endonuclease-like"/>
    <property type="match status" value="1"/>
</dbReference>
<dbReference type="Pfam" id="PF04471">
    <property type="entry name" value="Mrr_cat"/>
    <property type="match status" value="1"/>
</dbReference>
<dbReference type="RefSeq" id="WP_083435425.1">
    <property type="nucleotide sequence ID" value="NZ_CAQI01000044.1"/>
</dbReference>
<dbReference type="InterPro" id="IPR011335">
    <property type="entry name" value="Restrct_endonuc-II-like"/>
</dbReference>
<comment type="caution">
    <text evidence="2">The sequence shown here is derived from an EMBL/GenBank/DDBJ whole genome shotgun (WGS) entry which is preliminary data.</text>
</comment>
<dbReference type="EMBL" id="CAQI01000044">
    <property type="protein sequence ID" value="CCQ46365.1"/>
    <property type="molecule type" value="Genomic_DNA"/>
</dbReference>
<reference evidence="3" key="1">
    <citation type="journal article" date="2014" name="Genome Announc.">
        <title>Genome Sequence of Arthrobacter siccitolerans 4J27, a Xeroprotectant-Producing Desiccation-Tolerant Microorganism.</title>
        <authorList>
            <person name="Manzanera M."/>
            <person name="Santa-Cruz-Calvo L."/>
            <person name="Vilchez J.I."/>
            <person name="Garcia-Fontana C."/>
            <person name="Silva-Castro G.A."/>
            <person name="Calvo C."/>
            <person name="Gonzalez-Lopez J."/>
        </authorList>
    </citation>
    <scope>NUCLEOTIDE SEQUENCE [LARGE SCALE GENOMIC DNA]</scope>
    <source>
        <strain evidence="3">4J27</strain>
    </source>
</reference>
<evidence type="ECO:0000313" key="2">
    <source>
        <dbReference type="EMBL" id="CCQ46365.1"/>
    </source>
</evidence>
<proteinExistence type="predicted"/>
<dbReference type="GO" id="GO:0003677">
    <property type="term" value="F:DNA binding"/>
    <property type="evidence" value="ECO:0007669"/>
    <property type="project" value="InterPro"/>
</dbReference>
<evidence type="ECO:0000259" key="1">
    <source>
        <dbReference type="Pfam" id="PF04471"/>
    </source>
</evidence>
<feature type="domain" description="Restriction endonuclease type IV Mrr" evidence="1">
    <location>
        <begin position="36"/>
        <end position="141"/>
    </location>
</feature>
<evidence type="ECO:0000313" key="3">
    <source>
        <dbReference type="Proteomes" id="UP000035722"/>
    </source>
</evidence>
<sequence>MSATSKQLPAGYNWRTAFKKADELPPTASGSAKAERGREFERILHGMFEESGLEPRLGYRPKGEEIDGSFWLHGRTMLLEAKWTADAHPASSLYQFRGKVDGKLVGTLGLFASMGGFSTDAVDALIAGKELNLILMDGDDVRMIVDGHMTIAEAINIKLRAAGESGTPFFPLTKSPAQPGQGGQEVVLVEGRFDARVLEMIRKEYGDMRPVTILPAGGPGNMVPLAQALATEFDGVGGITMIVDGDGLKPRIESDLREAVAGAVEGIAAAIVVAHPDLEAILGLVRPDAPWSDRRYLRQINDDLLLTTIQQADVLTRAKSDPTVSTILRSIGVPAV</sequence>
<dbReference type="OrthoDB" id="5521926at2"/>
<protein>
    <recommendedName>
        <fullName evidence="1">Restriction endonuclease type IV Mrr domain-containing protein</fullName>
    </recommendedName>
</protein>
<keyword evidence="3" id="KW-1185">Reference proteome</keyword>
<name>A0A024H2F6_9MICC</name>
<dbReference type="GO" id="GO:0004519">
    <property type="term" value="F:endonuclease activity"/>
    <property type="evidence" value="ECO:0007669"/>
    <property type="project" value="InterPro"/>
</dbReference>
<dbReference type="Proteomes" id="UP000035722">
    <property type="component" value="Unassembled WGS sequence"/>
</dbReference>
<accession>A0A024H2F6</accession>